<accession>A0A1M6BJ60</accession>
<evidence type="ECO:0000313" key="1">
    <source>
        <dbReference type="EMBL" id="SHI48523.1"/>
    </source>
</evidence>
<dbReference type="Proteomes" id="UP000184335">
    <property type="component" value="Unassembled WGS sequence"/>
</dbReference>
<sequence length="75" mass="8701">MTTKEKLFKILYLALIEIRAESNDNNKKIFEISNLLHNLPLKLSKDDCNYDLLYNEILGSSKSNNGLNKWIESNI</sequence>
<name>A0A1M6BJ60_9FLAO</name>
<protein>
    <submittedName>
        <fullName evidence="1">Uncharacterized protein</fullName>
    </submittedName>
</protein>
<evidence type="ECO:0000313" key="2">
    <source>
        <dbReference type="Proteomes" id="UP000184335"/>
    </source>
</evidence>
<dbReference type="EMBL" id="FQYI01000002">
    <property type="protein sequence ID" value="SHI48523.1"/>
    <property type="molecule type" value="Genomic_DNA"/>
</dbReference>
<organism evidence="1 2">
    <name type="scientific">Cruoricaptor ignavus</name>
    <dbReference type="NCBI Taxonomy" id="1118202"/>
    <lineage>
        <taxon>Bacteria</taxon>
        <taxon>Pseudomonadati</taxon>
        <taxon>Bacteroidota</taxon>
        <taxon>Flavobacteriia</taxon>
        <taxon>Flavobacteriales</taxon>
        <taxon>Weeksellaceae</taxon>
        <taxon>Cruoricaptor</taxon>
    </lineage>
</organism>
<keyword evidence="2" id="KW-1185">Reference proteome</keyword>
<dbReference type="RefSeq" id="WP_073178047.1">
    <property type="nucleotide sequence ID" value="NZ_FQYI01000002.1"/>
</dbReference>
<proteinExistence type="predicted"/>
<dbReference type="AlphaFoldDB" id="A0A1M6BJ60"/>
<gene>
    <name evidence="1" type="ORF">SAMN05443429_10217</name>
</gene>
<reference evidence="1 2" key="1">
    <citation type="submission" date="2016-11" db="EMBL/GenBank/DDBJ databases">
        <authorList>
            <person name="Jaros S."/>
            <person name="Januszkiewicz K."/>
            <person name="Wedrychowicz H."/>
        </authorList>
    </citation>
    <scope>NUCLEOTIDE SEQUENCE [LARGE SCALE GENOMIC DNA]</scope>
    <source>
        <strain evidence="1 2">DSM 25479</strain>
    </source>
</reference>